<dbReference type="AlphaFoldDB" id="A0A7S3YZG8"/>
<reference evidence="7" key="1">
    <citation type="submission" date="2021-01" db="EMBL/GenBank/DDBJ databases">
        <authorList>
            <person name="Corre E."/>
            <person name="Pelletier E."/>
            <person name="Niang G."/>
            <person name="Scheremetjew M."/>
            <person name="Finn R."/>
            <person name="Kale V."/>
            <person name="Holt S."/>
            <person name="Cochrane G."/>
            <person name="Meng A."/>
            <person name="Brown T."/>
            <person name="Cohen L."/>
        </authorList>
    </citation>
    <scope>NUCLEOTIDE SEQUENCE</scope>
    <source>
        <strain evidence="7">CCCM811</strain>
    </source>
</reference>
<dbReference type="Gene3D" id="3.40.47.10">
    <property type="match status" value="1"/>
</dbReference>
<proteinExistence type="inferred from homology"/>
<dbReference type="InterPro" id="IPR020615">
    <property type="entry name" value="Thiolase_acyl_enz_int_AS"/>
</dbReference>
<keyword evidence="5" id="KW-0012">Acyltransferase</keyword>
<keyword evidence="4" id="KW-0630">Potassium</keyword>
<dbReference type="EMBL" id="HBIV01025815">
    <property type="protein sequence ID" value="CAE0666905.1"/>
    <property type="molecule type" value="Transcribed_RNA"/>
</dbReference>
<dbReference type="Pfam" id="PF00108">
    <property type="entry name" value="Thiolase_N"/>
    <property type="match status" value="1"/>
</dbReference>
<feature type="domain" description="Thiolase N-terminal" evidence="6">
    <location>
        <begin position="25"/>
        <end position="279"/>
    </location>
</feature>
<name>A0A7S3YZG8_9EUKA</name>
<dbReference type="InterPro" id="IPR002155">
    <property type="entry name" value="Thiolase"/>
</dbReference>
<evidence type="ECO:0000256" key="3">
    <source>
        <dbReference type="ARBA" id="ARBA00022723"/>
    </source>
</evidence>
<dbReference type="CDD" id="cd00751">
    <property type="entry name" value="thiolase"/>
    <property type="match status" value="1"/>
</dbReference>
<dbReference type="PANTHER" id="PTHR18919:SF156">
    <property type="entry name" value="ACETYL-COA ACETYLTRANSFERASE, MITOCHONDRIAL"/>
    <property type="match status" value="1"/>
</dbReference>
<dbReference type="GO" id="GO:0006635">
    <property type="term" value="P:fatty acid beta-oxidation"/>
    <property type="evidence" value="ECO:0007669"/>
    <property type="project" value="TreeGrafter"/>
</dbReference>
<evidence type="ECO:0000256" key="1">
    <source>
        <dbReference type="ARBA" id="ARBA00010982"/>
    </source>
</evidence>
<evidence type="ECO:0000256" key="2">
    <source>
        <dbReference type="ARBA" id="ARBA00022679"/>
    </source>
</evidence>
<dbReference type="GO" id="GO:0003985">
    <property type="term" value="F:acetyl-CoA C-acetyltransferase activity"/>
    <property type="evidence" value="ECO:0007669"/>
    <property type="project" value="TreeGrafter"/>
</dbReference>
<dbReference type="SUPFAM" id="SSF53901">
    <property type="entry name" value="Thiolase-like"/>
    <property type="match status" value="1"/>
</dbReference>
<dbReference type="InterPro" id="IPR020616">
    <property type="entry name" value="Thiolase_N"/>
</dbReference>
<accession>A0A7S3YZG8</accession>
<dbReference type="InterPro" id="IPR016039">
    <property type="entry name" value="Thiolase-like"/>
</dbReference>
<evidence type="ECO:0000259" key="6">
    <source>
        <dbReference type="Pfam" id="PF00108"/>
    </source>
</evidence>
<dbReference type="NCBIfam" id="TIGR01930">
    <property type="entry name" value="AcCoA-C-Actrans"/>
    <property type="match status" value="1"/>
</dbReference>
<organism evidence="7">
    <name type="scientific">Lotharella globosa</name>
    <dbReference type="NCBI Taxonomy" id="91324"/>
    <lineage>
        <taxon>Eukaryota</taxon>
        <taxon>Sar</taxon>
        <taxon>Rhizaria</taxon>
        <taxon>Cercozoa</taxon>
        <taxon>Chlorarachniophyceae</taxon>
        <taxon>Lotharella</taxon>
    </lineage>
</organism>
<evidence type="ECO:0000256" key="5">
    <source>
        <dbReference type="ARBA" id="ARBA00023315"/>
    </source>
</evidence>
<dbReference type="PANTHER" id="PTHR18919">
    <property type="entry name" value="ACETYL-COA C-ACYLTRANSFERASE"/>
    <property type="match status" value="1"/>
</dbReference>
<keyword evidence="2" id="KW-0808">Transferase</keyword>
<comment type="similarity">
    <text evidence="1">Belongs to the thiolase-like superfamily. Thiolase family.</text>
</comment>
<keyword evidence="3" id="KW-0479">Metal-binding</keyword>
<evidence type="ECO:0000313" key="7">
    <source>
        <dbReference type="EMBL" id="CAE0666905.1"/>
    </source>
</evidence>
<dbReference type="GO" id="GO:0005739">
    <property type="term" value="C:mitochondrion"/>
    <property type="evidence" value="ECO:0007669"/>
    <property type="project" value="TreeGrafter"/>
</dbReference>
<sequence>MLRRSTAACVKARWRSFSTSPRDAVILSAARTPIGSFNGALASLSAPELGAVAIKGAIERAGIEAKDVTETLMGNVLQANIGQAPARQASILGGVPHDAGCTTVNKVCSSGLKAVMFAAQSVMTGQNECVVAGGMESMSNVPLYLGKKVAPYGHDKLQDGLLKDGLWDAFDDHHMGMCAEAIAEEMGFSRQDQDAFCLESYQRVENSSKKGLFDAEIVEVVIPQRRGDPKIIKVDEEYQRLKADKVPSLRPAFKKDGTVTAANASSLNDGAAALIVASRQFAEKNGLTPLATIKGFADAAQEPLKVRTVCIPLENSSHLYLSLSACTCA</sequence>
<dbReference type="GO" id="GO:0046872">
    <property type="term" value="F:metal ion binding"/>
    <property type="evidence" value="ECO:0007669"/>
    <property type="project" value="UniProtKB-KW"/>
</dbReference>
<dbReference type="PROSITE" id="PS00098">
    <property type="entry name" value="THIOLASE_1"/>
    <property type="match status" value="1"/>
</dbReference>
<evidence type="ECO:0000256" key="4">
    <source>
        <dbReference type="ARBA" id="ARBA00022958"/>
    </source>
</evidence>
<protein>
    <recommendedName>
        <fullName evidence="6">Thiolase N-terminal domain-containing protein</fullName>
    </recommendedName>
</protein>
<gene>
    <name evidence="7" type="ORF">LGLO00237_LOCUS18523</name>
</gene>